<proteinExistence type="predicted"/>
<reference evidence="2 3" key="1">
    <citation type="journal article" date="2019" name="Nat. Med.">
        <title>A library of human gut bacterial isolates paired with longitudinal multiomics data enables mechanistic microbiome research.</title>
        <authorList>
            <person name="Poyet M."/>
            <person name="Groussin M."/>
            <person name="Gibbons S.M."/>
            <person name="Avila-Pacheco J."/>
            <person name="Jiang X."/>
            <person name="Kearney S.M."/>
            <person name="Perrotta A.R."/>
            <person name="Berdy B."/>
            <person name="Zhao S."/>
            <person name="Lieberman T.D."/>
            <person name="Swanson P.K."/>
            <person name="Smith M."/>
            <person name="Roesemann S."/>
            <person name="Alexander J.E."/>
            <person name="Rich S.A."/>
            <person name="Livny J."/>
            <person name="Vlamakis H."/>
            <person name="Clish C."/>
            <person name="Bullock K."/>
            <person name="Deik A."/>
            <person name="Scott J."/>
            <person name="Pierce K.A."/>
            <person name="Xavier R.J."/>
            <person name="Alm E.J."/>
        </authorList>
    </citation>
    <scope>NUCLEOTIDE SEQUENCE [LARGE SCALE GENOMIC DNA]</scope>
    <source>
        <strain evidence="2 3">BIOML-A13</strain>
    </source>
</reference>
<feature type="domain" description="Beta-xylosidase C-terminal Concanavalin A-like" evidence="1">
    <location>
        <begin position="24"/>
        <end position="218"/>
    </location>
</feature>
<comment type="caution">
    <text evidence="2">The sequence shown here is derived from an EMBL/GenBank/DDBJ whole genome shotgun (WGS) entry which is preliminary data.</text>
</comment>
<protein>
    <submittedName>
        <fullName evidence="2">Arabinofuranohydrolase</fullName>
    </submittedName>
</protein>
<gene>
    <name evidence="2" type="ORF">GBA83_10940</name>
</gene>
<name>A0A7J5TKX1_BIFBI</name>
<feature type="non-terminal residue" evidence="2">
    <location>
        <position position="1"/>
    </location>
</feature>
<organism evidence="2 3">
    <name type="scientific">Bifidobacterium bifidum</name>
    <dbReference type="NCBI Taxonomy" id="1681"/>
    <lineage>
        <taxon>Bacteria</taxon>
        <taxon>Bacillati</taxon>
        <taxon>Actinomycetota</taxon>
        <taxon>Actinomycetes</taxon>
        <taxon>Bifidobacteriales</taxon>
        <taxon>Bifidobacteriaceae</taxon>
        <taxon>Bifidobacterium</taxon>
    </lineage>
</organism>
<dbReference type="PANTHER" id="PTHR42812">
    <property type="entry name" value="BETA-XYLOSIDASE"/>
    <property type="match status" value="1"/>
</dbReference>
<accession>A0A7J5TKX1</accession>
<dbReference type="AlphaFoldDB" id="A0A7J5TKX1"/>
<sequence>HHHYAPLNGDDDFRYTPDSRGTIHLAPYWQFNHTPHDETWSVTARPGAFRITTSRVSATMLRATNTLTQRTTGPRCAAEVTIDASGLMEGDIAGLCAFQGCYAYAAITRRQGSWHAIMAERNALHPDNTAERHYDEIPVEVESLPLPSPQVTFRLEIDYTDMRDTARFLVRTDAGWIPIGHPHRLWFKLDHFTGCRFALFTQATQHVGGHADFMRFRYHDASDMGA</sequence>
<evidence type="ECO:0000259" key="1">
    <source>
        <dbReference type="Pfam" id="PF17851"/>
    </source>
</evidence>
<evidence type="ECO:0000313" key="2">
    <source>
        <dbReference type="EMBL" id="KAB7484893.1"/>
    </source>
</evidence>
<dbReference type="Pfam" id="PF17851">
    <property type="entry name" value="GH43_C2"/>
    <property type="match status" value="1"/>
</dbReference>
<dbReference type="Gene3D" id="2.60.120.200">
    <property type="match status" value="1"/>
</dbReference>
<dbReference type="EMBL" id="WDOP01000054">
    <property type="protein sequence ID" value="KAB7484893.1"/>
    <property type="molecule type" value="Genomic_DNA"/>
</dbReference>
<dbReference type="InterPro" id="IPR041542">
    <property type="entry name" value="GH43_C2"/>
</dbReference>
<dbReference type="PANTHER" id="PTHR42812:SF14">
    <property type="entry name" value="SECRETED PROTEIN"/>
    <property type="match status" value="1"/>
</dbReference>
<keyword evidence="2" id="KW-0378">Hydrolase</keyword>
<dbReference type="InterPro" id="IPR051795">
    <property type="entry name" value="Glycosyl_Hydrlase_43"/>
</dbReference>
<evidence type="ECO:0000313" key="3">
    <source>
        <dbReference type="Proteomes" id="UP000451386"/>
    </source>
</evidence>
<dbReference type="InterPro" id="IPR013320">
    <property type="entry name" value="ConA-like_dom_sf"/>
</dbReference>
<dbReference type="Proteomes" id="UP000451386">
    <property type="component" value="Unassembled WGS sequence"/>
</dbReference>
<dbReference type="GO" id="GO:0016787">
    <property type="term" value="F:hydrolase activity"/>
    <property type="evidence" value="ECO:0007669"/>
    <property type="project" value="UniProtKB-KW"/>
</dbReference>
<dbReference type="SUPFAM" id="SSF49899">
    <property type="entry name" value="Concanavalin A-like lectins/glucanases"/>
    <property type="match status" value="1"/>
</dbReference>